<dbReference type="AlphaFoldDB" id="A0A3M7S5L5"/>
<gene>
    <name evidence="1" type="ORF">BpHYR1_035852</name>
</gene>
<evidence type="ECO:0000313" key="1">
    <source>
        <dbReference type="EMBL" id="RNA30969.1"/>
    </source>
</evidence>
<dbReference type="EMBL" id="REGN01002008">
    <property type="protein sequence ID" value="RNA30969.1"/>
    <property type="molecule type" value="Genomic_DNA"/>
</dbReference>
<accession>A0A3M7S5L5</accession>
<sequence>MWSRETQQRKRSWQSSQMGQTIEMVTCEAISMSSSLNDDTRKKKFILVARKSTCPFKVIINNKPSVDRLEDANILTSKSQ</sequence>
<proteinExistence type="predicted"/>
<keyword evidence="2" id="KW-1185">Reference proteome</keyword>
<evidence type="ECO:0000313" key="2">
    <source>
        <dbReference type="Proteomes" id="UP000276133"/>
    </source>
</evidence>
<dbReference type="OrthoDB" id="166746at2759"/>
<name>A0A3M7S5L5_BRAPC</name>
<reference evidence="1 2" key="1">
    <citation type="journal article" date="2018" name="Sci. Rep.">
        <title>Genomic signatures of local adaptation to the degree of environmental predictability in rotifers.</title>
        <authorList>
            <person name="Franch-Gras L."/>
            <person name="Hahn C."/>
            <person name="Garcia-Roger E.M."/>
            <person name="Carmona M.J."/>
            <person name="Serra M."/>
            <person name="Gomez A."/>
        </authorList>
    </citation>
    <scope>NUCLEOTIDE SEQUENCE [LARGE SCALE GENOMIC DNA]</scope>
    <source>
        <strain evidence="1">HYR1</strain>
    </source>
</reference>
<dbReference type="Proteomes" id="UP000276133">
    <property type="component" value="Unassembled WGS sequence"/>
</dbReference>
<organism evidence="1 2">
    <name type="scientific">Brachionus plicatilis</name>
    <name type="common">Marine rotifer</name>
    <name type="synonym">Brachionus muelleri</name>
    <dbReference type="NCBI Taxonomy" id="10195"/>
    <lineage>
        <taxon>Eukaryota</taxon>
        <taxon>Metazoa</taxon>
        <taxon>Spiralia</taxon>
        <taxon>Gnathifera</taxon>
        <taxon>Rotifera</taxon>
        <taxon>Eurotatoria</taxon>
        <taxon>Monogononta</taxon>
        <taxon>Pseudotrocha</taxon>
        <taxon>Ploima</taxon>
        <taxon>Brachionidae</taxon>
        <taxon>Brachionus</taxon>
    </lineage>
</organism>
<comment type="caution">
    <text evidence="1">The sequence shown here is derived from an EMBL/GenBank/DDBJ whole genome shotgun (WGS) entry which is preliminary data.</text>
</comment>
<protein>
    <submittedName>
        <fullName evidence="1">Uncharacterized protein</fullName>
    </submittedName>
</protein>